<dbReference type="AlphaFoldDB" id="A0A450XNW3"/>
<accession>A0A450XNW3</accession>
<organism evidence="1">
    <name type="scientific">Candidatus Kentrum sp. MB</name>
    <dbReference type="NCBI Taxonomy" id="2138164"/>
    <lineage>
        <taxon>Bacteria</taxon>
        <taxon>Pseudomonadati</taxon>
        <taxon>Pseudomonadota</taxon>
        <taxon>Gammaproteobacteria</taxon>
        <taxon>Candidatus Kentrum</taxon>
    </lineage>
</organism>
<protein>
    <submittedName>
        <fullName evidence="1">Uncharacterized protein</fullName>
    </submittedName>
</protein>
<proteinExistence type="predicted"/>
<gene>
    <name evidence="1" type="ORF">BECKMB1821G_GA0114241_10758</name>
</gene>
<dbReference type="EMBL" id="CAADFO010000075">
    <property type="protein sequence ID" value="VFK31012.1"/>
    <property type="molecule type" value="Genomic_DNA"/>
</dbReference>
<name>A0A450XNW3_9GAMM</name>
<evidence type="ECO:0000313" key="1">
    <source>
        <dbReference type="EMBL" id="VFK31012.1"/>
    </source>
</evidence>
<dbReference type="SUPFAM" id="SSF56935">
    <property type="entry name" value="Porins"/>
    <property type="match status" value="1"/>
</dbReference>
<reference evidence="1" key="1">
    <citation type="submission" date="2019-02" db="EMBL/GenBank/DDBJ databases">
        <authorList>
            <person name="Gruber-Vodicka R. H."/>
            <person name="Seah K. B. B."/>
        </authorList>
    </citation>
    <scope>NUCLEOTIDE SEQUENCE</scope>
    <source>
        <strain evidence="1">BECK_BZ197</strain>
    </source>
</reference>
<sequence length="425" mass="48776">MNMPGRNWFIALFTLIALHVMVGVQAIETKLSGHMEAQIRWFPSSPPVFLPALGRQQSNGVDVSVALRPEWKYLTENRKHDFKFTPFVRYDSLDEERTHVDIRELYWLYKGDYWEILAGVDQVFWGVTESRHLVDIINQTDLVEDPDEEDKLGQPMIRLSLDLGAALTLDRKLKPKKAKRNWGKLSLFLMPGFRERTFPGKEGRLRPLLPVEDKFARFPGGASKDRVDLALRYSHTIGKWDLGLHYFHGNSREPRLIQNGFTVVPQYDLINQAGIDVQYTSGAWLGKFEGIVREGEGPVFGALVAGVEYTWYQVFDSAMDIGFLVEYLHDERDKVLAPGTLFDNDIFVGSRFSFNDVKNTQILIGAAIDRLSDEYFFSLEAERRISNNISAEIRARAFGGAESMNDAIYSFEKDDYVQFSVFYHF</sequence>